<evidence type="ECO:0000259" key="9">
    <source>
        <dbReference type="Pfam" id="PF12697"/>
    </source>
</evidence>
<evidence type="ECO:0000256" key="4">
    <source>
        <dbReference type="ARBA" id="ARBA00022801"/>
    </source>
</evidence>
<dbReference type="Proteomes" id="UP000262825">
    <property type="component" value="Unassembled WGS sequence"/>
</dbReference>
<keyword evidence="4 6" id="KW-0378">Hydrolase</keyword>
<evidence type="ECO:0000313" key="11">
    <source>
        <dbReference type="Proteomes" id="UP000262825"/>
    </source>
</evidence>
<evidence type="ECO:0000256" key="1">
    <source>
        <dbReference type="ARBA" id="ARBA00008645"/>
    </source>
</evidence>
<dbReference type="PANTHER" id="PTHR14189:SF0">
    <property type="entry name" value="PROTEIN PHOSPHATASE METHYLESTERASE 1"/>
    <property type="match status" value="1"/>
</dbReference>
<feature type="compositionally biased region" description="Acidic residues" evidence="8">
    <location>
        <begin position="20"/>
        <end position="37"/>
    </location>
</feature>
<proteinExistence type="inferred from homology"/>
<protein>
    <recommendedName>
        <fullName evidence="2 6">Protein phosphatase methylesterase 1</fullName>
        <shortName evidence="6">PME-1</shortName>
        <ecNumber evidence="6">3.1.1.-</ecNumber>
    </recommendedName>
</protein>
<evidence type="ECO:0000256" key="7">
    <source>
        <dbReference type="PIRSR" id="PIRSR022950-1"/>
    </source>
</evidence>
<comment type="catalytic activity">
    <reaction evidence="5">
        <text>[phosphatase 2A protein]-C-terminal L-leucine methyl ester + H2O = [phosphatase 2A protein]-C-terminal L-leucine + methanol + H(+)</text>
        <dbReference type="Rhea" id="RHEA:48548"/>
        <dbReference type="Rhea" id="RHEA-COMP:12134"/>
        <dbReference type="Rhea" id="RHEA-COMP:12135"/>
        <dbReference type="ChEBI" id="CHEBI:15377"/>
        <dbReference type="ChEBI" id="CHEBI:15378"/>
        <dbReference type="ChEBI" id="CHEBI:17790"/>
        <dbReference type="ChEBI" id="CHEBI:90516"/>
        <dbReference type="ChEBI" id="CHEBI:90517"/>
        <dbReference type="EC" id="3.1.1.89"/>
    </reaction>
</comment>
<accession>A0A376B6W3</accession>
<evidence type="ECO:0000256" key="3">
    <source>
        <dbReference type="ARBA" id="ARBA00022487"/>
    </source>
</evidence>
<keyword evidence="11" id="KW-1185">Reference proteome</keyword>
<dbReference type="Gene3D" id="3.40.50.1820">
    <property type="entry name" value="alpha/beta hydrolase"/>
    <property type="match status" value="1"/>
</dbReference>
<dbReference type="Pfam" id="PF12697">
    <property type="entry name" value="Abhydrolase_6"/>
    <property type="match status" value="1"/>
</dbReference>
<dbReference type="VEuPathDB" id="FungiDB:SCODWIG_02208"/>
<dbReference type="PIRSF" id="PIRSF022950">
    <property type="entry name" value="PPase_methylesterase_euk"/>
    <property type="match status" value="1"/>
</dbReference>
<evidence type="ECO:0000256" key="6">
    <source>
        <dbReference type="PIRNR" id="PIRNR022950"/>
    </source>
</evidence>
<feature type="domain" description="AB hydrolase-1" evidence="9">
    <location>
        <begin position="109"/>
        <end position="360"/>
    </location>
</feature>
<sequence>MDLQKSVLLNNLKKAQELLGTDENDEYHEGENEEDFVGDLPSFTNNAKKQPKSSFNSGKNLPSETALPQWNDFLQHRNVFTINNHRFNYFYSLFDTNAIENCKSIPVFIFHHGAGSSALTFAMLIKILQEKYAGACACFTFDARGHGGTQFIDDSVDTYSLNDFVDDFNANIENFIDNHLKPCSPASLEKISITLVGHSLGGSICTNVFPILKDNIKNKVVGVCMLDIVEEAAILALDRMELFLQTTPFNFNNMKDAISWHVNRGMPNDKPSAEISIPPLFKQDIISGGVSRVTDLSFFTSYWSTWFKGLSSKFVDLKTSKLLILAGNDNLDKDLIVGQMQGKYQLVIFQESGHFIQEDNSLKTAITLMDFMHRNDNKNVVIKTNWGAHK</sequence>
<reference evidence="11" key="1">
    <citation type="submission" date="2018-06" db="EMBL/GenBank/DDBJ databases">
        <authorList>
            <person name="Guldener U."/>
        </authorList>
    </citation>
    <scope>NUCLEOTIDE SEQUENCE [LARGE SCALE GENOMIC DNA]</scope>
    <source>
        <strain evidence="11">UTAD17</strain>
    </source>
</reference>
<evidence type="ECO:0000256" key="8">
    <source>
        <dbReference type="SAM" id="MobiDB-lite"/>
    </source>
</evidence>
<dbReference type="InterPro" id="IPR016812">
    <property type="entry name" value="PPase_methylesterase_euk"/>
</dbReference>
<evidence type="ECO:0000256" key="5">
    <source>
        <dbReference type="ARBA" id="ARBA00049203"/>
    </source>
</evidence>
<evidence type="ECO:0000313" key="10">
    <source>
        <dbReference type="EMBL" id="SSD60447.1"/>
    </source>
</evidence>
<comment type="similarity">
    <text evidence="1 6">Belongs to the AB hydrolase superfamily.</text>
</comment>
<dbReference type="SUPFAM" id="SSF53474">
    <property type="entry name" value="alpha/beta-Hydrolases"/>
    <property type="match status" value="1"/>
</dbReference>
<feature type="active site" evidence="7">
    <location>
        <position position="199"/>
    </location>
</feature>
<dbReference type="EC" id="3.1.1.-" evidence="6"/>
<keyword evidence="3 6" id="KW-0719">Serine esterase</keyword>
<feature type="compositionally biased region" description="Polar residues" evidence="8">
    <location>
        <begin position="42"/>
        <end position="61"/>
    </location>
</feature>
<dbReference type="OrthoDB" id="194865at2759"/>
<dbReference type="PANTHER" id="PTHR14189">
    <property type="entry name" value="PROTEIN PHOSPHATASE METHYLESTERASE-1 RELATED"/>
    <property type="match status" value="1"/>
</dbReference>
<gene>
    <name evidence="10" type="ORF">SCODWIG_02208</name>
</gene>
<feature type="active site" evidence="7">
    <location>
        <position position="354"/>
    </location>
</feature>
<dbReference type="InterPro" id="IPR029058">
    <property type="entry name" value="AB_hydrolase_fold"/>
</dbReference>
<feature type="region of interest" description="Disordered" evidence="8">
    <location>
        <begin position="20"/>
        <end position="61"/>
    </location>
</feature>
<evidence type="ECO:0000256" key="2">
    <source>
        <dbReference type="ARBA" id="ARBA00020672"/>
    </source>
</evidence>
<name>A0A376B6W3_9ASCO</name>
<comment type="function">
    <text evidence="6">Demethylates proteins that have been reversibly carboxymethylated.</text>
</comment>
<dbReference type="InterPro" id="IPR000073">
    <property type="entry name" value="AB_hydrolase_1"/>
</dbReference>
<dbReference type="EMBL" id="UFAJ01000355">
    <property type="protein sequence ID" value="SSD60447.1"/>
    <property type="molecule type" value="Genomic_DNA"/>
</dbReference>
<dbReference type="GO" id="GO:0051723">
    <property type="term" value="F:protein methylesterase activity"/>
    <property type="evidence" value="ECO:0007669"/>
    <property type="project" value="UniProtKB-EC"/>
</dbReference>
<dbReference type="AlphaFoldDB" id="A0A376B6W3"/>
<feature type="active site" evidence="7">
    <location>
        <position position="227"/>
    </location>
</feature>
<organism evidence="10 11">
    <name type="scientific">Saccharomycodes ludwigii</name>
    <dbReference type="NCBI Taxonomy" id="36035"/>
    <lineage>
        <taxon>Eukaryota</taxon>
        <taxon>Fungi</taxon>
        <taxon>Dikarya</taxon>
        <taxon>Ascomycota</taxon>
        <taxon>Saccharomycotina</taxon>
        <taxon>Saccharomycetes</taxon>
        <taxon>Saccharomycodales</taxon>
        <taxon>Saccharomycodaceae</taxon>
        <taxon>Saccharomycodes</taxon>
    </lineage>
</organism>